<keyword evidence="5" id="KW-0261">Viral envelope protein</keyword>
<evidence type="ECO:0000313" key="12">
    <source>
        <dbReference type="EMBL" id="APG78682.1"/>
    </source>
</evidence>
<proteinExistence type="predicted"/>
<dbReference type="RefSeq" id="YP_009336835.1">
    <property type="nucleotide sequence ID" value="NC_032907.1"/>
</dbReference>
<keyword evidence="2 9" id="KW-0812">Transmembrane</keyword>
<name>A0A1L3KMR9_9RHAB</name>
<feature type="domain" description="Spike glycoprotein fusion" evidence="10">
    <location>
        <begin position="74"/>
        <end position="171"/>
    </location>
</feature>
<feature type="domain" description="Spike glycoprotein G central" evidence="11">
    <location>
        <begin position="272"/>
        <end position="357"/>
    </location>
</feature>
<dbReference type="OrthoDB" id="21147at10239"/>
<protein>
    <submittedName>
        <fullName evidence="12">Putative glycoprotein 1</fullName>
    </submittedName>
</protein>
<evidence type="ECO:0000256" key="1">
    <source>
        <dbReference type="ARBA" id="ARBA00004563"/>
    </source>
</evidence>
<evidence type="ECO:0000256" key="2">
    <source>
        <dbReference type="ARBA" id="ARBA00022692"/>
    </source>
</evidence>
<dbReference type="Pfam" id="PF24833">
    <property type="entry name" value="Rhabdo_glycop_CD"/>
    <property type="match status" value="1"/>
</dbReference>
<evidence type="ECO:0000256" key="6">
    <source>
        <dbReference type="ARBA" id="ARBA00022989"/>
    </source>
</evidence>
<evidence type="ECO:0000256" key="5">
    <source>
        <dbReference type="ARBA" id="ARBA00022879"/>
    </source>
</evidence>
<evidence type="ECO:0000256" key="7">
    <source>
        <dbReference type="ARBA" id="ARBA00023136"/>
    </source>
</evidence>
<dbReference type="Pfam" id="PF00974">
    <property type="entry name" value="Rhabdo_glycop_FD"/>
    <property type="match status" value="1"/>
</dbReference>
<evidence type="ECO:0000256" key="8">
    <source>
        <dbReference type="ARBA" id="ARBA00023180"/>
    </source>
</evidence>
<keyword evidence="8" id="KW-0325">Glycoprotein</keyword>
<feature type="transmembrane region" description="Helical" evidence="9">
    <location>
        <begin position="473"/>
        <end position="494"/>
    </location>
</feature>
<keyword evidence="13" id="KW-1185">Reference proteome</keyword>
<keyword evidence="3" id="KW-0732">Signal</keyword>
<evidence type="ECO:0000256" key="4">
    <source>
        <dbReference type="ARBA" id="ARBA00022844"/>
    </source>
</evidence>
<evidence type="ECO:0000256" key="3">
    <source>
        <dbReference type="ARBA" id="ARBA00022729"/>
    </source>
</evidence>
<dbReference type="EMBL" id="KX884415">
    <property type="protein sequence ID" value="APG78682.1"/>
    <property type="molecule type" value="Genomic_RNA"/>
</dbReference>
<dbReference type="KEGG" id="vg:30854200"/>
<keyword evidence="6 9" id="KW-1133">Transmembrane helix</keyword>
<comment type="subcellular location">
    <subcellularLocation>
        <location evidence="1">Virion membrane</location>
        <topology evidence="1">Single-pass type I membrane protein</topology>
    </subcellularLocation>
</comment>
<keyword evidence="7 9" id="KW-0472">Membrane</keyword>
<evidence type="ECO:0000256" key="9">
    <source>
        <dbReference type="SAM" id="Phobius"/>
    </source>
</evidence>
<sequence length="559" mass="63893">MLFIRIVFLFIYNSAATISYIHTPNFPLIPTFILESGVEVTPSNLSCNQIPITSQDGLLEFELYIPYHETTYIHGFFCKKFEYTVSCNTGMSGFSFSSDVHPKEIDQDDCRRAIYNWTHGGPKIPELNYPTCAIRSDNKASNIRIEIDFVSLPLDRSKMGVIHNFFHEGVCTKKECSSVHPNIYWIQSNDSKVACDNLQPGRGYLYKDEYNSLSSSLIDTEYTVPLPFNNICKLNHYCGLPSFRLDNGLLLIPKGNASTNIVFDLSVNLTICQDKSTFKEASSHDLISSTDLSELLQIQNIKCESVLYNYRVSKKIQSTDLPYLGPSIPGIGYGYYITNNTLYQVKVSYERISGISIDCPSLSNCSITFTKPGQNRTFHWYTESCRSPSEEFTPMNITCLWINGIGFNKTHMFYPHESFSEFILAEYNSVLNDGETYNPGPETEDTDVDISGDRDQEKSTTVYESWWDWLKRIIIYILIGILTIIGIIISIKIFQCIKSNKVQGKVNEIHIELHDLHQPNDDSSREKPQIRKESTYMTNVGNQKMLTYPNHPHLDKFFN</sequence>
<evidence type="ECO:0000259" key="10">
    <source>
        <dbReference type="Pfam" id="PF00974"/>
    </source>
</evidence>
<dbReference type="GO" id="GO:0055036">
    <property type="term" value="C:virion membrane"/>
    <property type="evidence" value="ECO:0007669"/>
    <property type="project" value="UniProtKB-SubCell"/>
</dbReference>
<dbReference type="InterPro" id="IPR001903">
    <property type="entry name" value="Rhabdo_glycop_FD"/>
</dbReference>
<dbReference type="Proteomes" id="UP000204674">
    <property type="component" value="Segment"/>
</dbReference>
<dbReference type="SUPFAM" id="SSF161008">
    <property type="entry name" value="Viral glycoprotein ectodomain-like"/>
    <property type="match status" value="1"/>
</dbReference>
<reference evidence="12" key="1">
    <citation type="journal article" date="2016" name="Nature">
        <title>Redefining the invertebrate RNA virosphere.</title>
        <authorList>
            <person name="Shi M."/>
            <person name="Lin X.D."/>
            <person name="Tian J.H."/>
            <person name="Chen L.J."/>
            <person name="Chen X."/>
            <person name="Li C.X."/>
            <person name="Qin X.C."/>
            <person name="Li J."/>
            <person name="Cao J.P."/>
            <person name="Eden J.S."/>
            <person name="Buchmann J."/>
            <person name="Wang W."/>
            <person name="Xu J."/>
            <person name="Holmes E.C."/>
            <person name="Zhang Y.Z."/>
        </authorList>
    </citation>
    <scope>NUCLEOTIDE SEQUENCE [LARGE SCALE GENOMIC DNA]</scope>
    <source>
        <strain evidence="12">LCM101902</strain>
    </source>
</reference>
<evidence type="ECO:0000259" key="11">
    <source>
        <dbReference type="Pfam" id="PF24833"/>
    </source>
</evidence>
<dbReference type="GO" id="GO:0019031">
    <property type="term" value="C:viral envelope"/>
    <property type="evidence" value="ECO:0007669"/>
    <property type="project" value="UniProtKB-KW"/>
</dbReference>
<keyword evidence="4" id="KW-0946">Virion</keyword>
<accession>A0A1L3KMR9</accession>
<dbReference type="InterPro" id="IPR055447">
    <property type="entry name" value="Rhabdo_glycop_CD"/>
</dbReference>
<evidence type="ECO:0000313" key="13">
    <source>
        <dbReference type="Proteomes" id="UP000204674"/>
    </source>
</evidence>
<dbReference type="GeneID" id="30854200"/>
<organism evidence="12">
    <name type="scientific">Hubei lepidoptera virus 2</name>
    <dbReference type="NCBI Taxonomy" id="1922904"/>
    <lineage>
        <taxon>Viruses</taxon>
        <taxon>Riboviria</taxon>
        <taxon>Orthornavirae</taxon>
        <taxon>Negarnaviricota</taxon>
        <taxon>Haploviricotina</taxon>
        <taxon>Monjiviricetes</taxon>
        <taxon>Mononegavirales</taxon>
        <taxon>Rhabdoviridae</taxon>
        <taxon>Alpharhabdovirinae</taxon>
        <taxon>Alphapaprhavirus</taxon>
        <taxon>Alphapaprhavirus hubei</taxon>
    </lineage>
</organism>